<dbReference type="Proteomes" id="UP000593571">
    <property type="component" value="Unassembled WGS sequence"/>
</dbReference>
<reference evidence="2 3" key="1">
    <citation type="journal article" date="2020" name="Nature">
        <title>Six reference-quality genomes reveal evolution of bat adaptations.</title>
        <authorList>
            <person name="Jebb D."/>
            <person name="Huang Z."/>
            <person name="Pippel M."/>
            <person name="Hughes G.M."/>
            <person name="Lavrichenko K."/>
            <person name="Devanna P."/>
            <person name="Winkler S."/>
            <person name="Jermiin L.S."/>
            <person name="Skirmuntt E.C."/>
            <person name="Katzourakis A."/>
            <person name="Burkitt-Gray L."/>
            <person name="Ray D.A."/>
            <person name="Sullivan K.A.M."/>
            <person name="Roscito J.G."/>
            <person name="Kirilenko B.M."/>
            <person name="Davalos L.M."/>
            <person name="Corthals A.P."/>
            <person name="Power M.L."/>
            <person name="Jones G."/>
            <person name="Ransome R.D."/>
            <person name="Dechmann D.K.N."/>
            <person name="Locatelli A.G."/>
            <person name="Puechmaille S.J."/>
            <person name="Fedrigo O."/>
            <person name="Jarvis E.D."/>
            <person name="Hiller M."/>
            <person name="Vernes S.C."/>
            <person name="Myers E.W."/>
            <person name="Teeling E.C."/>
        </authorList>
    </citation>
    <scope>NUCLEOTIDE SEQUENCE [LARGE SCALE GENOMIC DNA]</scope>
    <source>
        <strain evidence="2">MRouAeg1</strain>
        <tissue evidence="2">Muscle</tissue>
    </source>
</reference>
<protein>
    <submittedName>
        <fullName evidence="2">Uncharacterized protein</fullName>
    </submittedName>
</protein>
<feature type="region of interest" description="Disordered" evidence="1">
    <location>
        <begin position="28"/>
        <end position="77"/>
    </location>
</feature>
<organism evidence="2 3">
    <name type="scientific">Rousettus aegyptiacus</name>
    <name type="common">Egyptian fruit bat</name>
    <name type="synonym">Pteropus aegyptiacus</name>
    <dbReference type="NCBI Taxonomy" id="9407"/>
    <lineage>
        <taxon>Eukaryota</taxon>
        <taxon>Metazoa</taxon>
        <taxon>Chordata</taxon>
        <taxon>Craniata</taxon>
        <taxon>Vertebrata</taxon>
        <taxon>Euteleostomi</taxon>
        <taxon>Mammalia</taxon>
        <taxon>Eutheria</taxon>
        <taxon>Laurasiatheria</taxon>
        <taxon>Chiroptera</taxon>
        <taxon>Yinpterochiroptera</taxon>
        <taxon>Pteropodoidea</taxon>
        <taxon>Pteropodidae</taxon>
        <taxon>Rousettinae</taxon>
        <taxon>Rousettus</taxon>
    </lineage>
</organism>
<keyword evidence="3" id="KW-1185">Reference proteome</keyword>
<feature type="compositionally biased region" description="Basic and acidic residues" evidence="1">
    <location>
        <begin position="50"/>
        <end position="66"/>
    </location>
</feature>
<name>A0A7J8GAV6_ROUAE</name>
<comment type="caution">
    <text evidence="2">The sequence shown here is derived from an EMBL/GenBank/DDBJ whole genome shotgun (WGS) entry which is preliminary data.</text>
</comment>
<sequence length="207" mass="22419">MDSKQTMTTYHGSGPEISILNGLLILNNREPGKPRHQTRVSNVLTSSPDPKTKYSMDPKPELEVSHPHTPSQDSANWFVPAQPGSVPGEAAARCLAQDFFPSRRAPGRAGSDWKAGKGTLAATNFQSTLCPPALSPALHQAPLQAQETPRGYSNVPTPPLPRTEGPHWNTNEPCQTEVSGPCGRRCYGRRRLLLVGGESWEGFWGGS</sequence>
<dbReference type="AlphaFoldDB" id="A0A7J8GAV6"/>
<gene>
    <name evidence="2" type="ORF">HJG63_011648</name>
</gene>
<evidence type="ECO:0000313" key="2">
    <source>
        <dbReference type="EMBL" id="KAF6457076.1"/>
    </source>
</evidence>
<accession>A0A7J8GAV6</accession>
<feature type="region of interest" description="Disordered" evidence="1">
    <location>
        <begin position="143"/>
        <end position="175"/>
    </location>
</feature>
<proteinExistence type="predicted"/>
<evidence type="ECO:0000313" key="3">
    <source>
        <dbReference type="Proteomes" id="UP000593571"/>
    </source>
</evidence>
<dbReference type="EMBL" id="JACASE010000006">
    <property type="protein sequence ID" value="KAF6457076.1"/>
    <property type="molecule type" value="Genomic_DNA"/>
</dbReference>
<feature type="compositionally biased region" description="Polar residues" evidence="1">
    <location>
        <begin position="39"/>
        <end position="49"/>
    </location>
</feature>
<evidence type="ECO:0000256" key="1">
    <source>
        <dbReference type="SAM" id="MobiDB-lite"/>
    </source>
</evidence>